<evidence type="ECO:0000256" key="1">
    <source>
        <dbReference type="SAM" id="MobiDB-lite"/>
    </source>
</evidence>
<evidence type="ECO:0000259" key="4">
    <source>
        <dbReference type="Pfam" id="PF26053"/>
    </source>
</evidence>
<dbReference type="InterPro" id="IPR023631">
    <property type="entry name" value="Amidase_dom"/>
</dbReference>
<feature type="signal peptide" evidence="2">
    <location>
        <begin position="1"/>
        <end position="21"/>
    </location>
</feature>
<comment type="caution">
    <text evidence="5">The sequence shown here is derived from an EMBL/GenBank/DDBJ whole genome shotgun (WGS) entry which is preliminary data.</text>
</comment>
<feature type="domain" description="Amidase" evidence="3">
    <location>
        <begin position="198"/>
        <end position="361"/>
    </location>
</feature>
<dbReference type="Pfam" id="PF01425">
    <property type="entry name" value="Amidase"/>
    <property type="match status" value="1"/>
</dbReference>
<dbReference type="AlphaFoldDB" id="A0AAE0WVE4"/>
<feature type="region of interest" description="Disordered" evidence="1">
    <location>
        <begin position="282"/>
        <end position="302"/>
    </location>
</feature>
<dbReference type="SUPFAM" id="SSF75304">
    <property type="entry name" value="Amidase signature (AS) enzymes"/>
    <property type="match status" value="1"/>
</dbReference>
<name>A0AAE0WVE4_9PEZI</name>
<sequence>MIFSSRLTAVAVASLLSRALSYSLSSTGQTVELDGVAYYVPGTPVHTIQNYGNSWGRPKSEGLTPLTVITTTSAAVHDLGLVVANWTTIDDVFSAGFLESVYIQYTGSKPYGRPGYGNLGFNGTATVYTASATNTTAIPQGPYFVSPTGAIYEAWRLYSDFAGAFTETLIAGSNGAYQVLPANLPGQSLAVAVPSRLYYSKTAEKPLAGVRLGVKDIYNVAGVRTSDGNRAWYYLYPPATANALPIQRLVDAGAIIVGKMKTSQFANGEEATADWVDYHSPFNPRGDGYQDPSSSSSGPGAGAGSYSWLDLTIGSDTGGSIRGPSQVQGLFGNRPSHDLVALTGVMPLAPELDTAGFLTRDPYLWAEAAKALYEDNVTITHSYPSQIKLSGFPVNVTMPGDQLLLDFASNVSSLINAKAAAWNINTAWNTTKPAGADPSLTDLLNITYPIIIAQEQTKLVRDPFYKDYAAAHDGRRPFVDPAPLVRWAFGDRYPTSTLDIANANRTIFADWFAENVLVGDSQTCSDSLLLYVGSEASVNYRNQYSGPPAVPTGFGISRISPFWGGPDFVVPLGQASYFSNITLHEEFLPVTVDIMAARGCDGMIFGLVQDLVKAGILKPSVAGYSDVDGGQVLFRREAW</sequence>
<dbReference type="Pfam" id="PF26053">
    <property type="entry name" value="DUF8016"/>
    <property type="match status" value="1"/>
</dbReference>
<evidence type="ECO:0000259" key="3">
    <source>
        <dbReference type="Pfam" id="PF01425"/>
    </source>
</evidence>
<feature type="domain" description="Scytalone dehydratase-like protein Arp1 N-terminal" evidence="4">
    <location>
        <begin position="44"/>
        <end position="158"/>
    </location>
</feature>
<dbReference type="InterPro" id="IPR036928">
    <property type="entry name" value="AS_sf"/>
</dbReference>
<feature type="compositionally biased region" description="Low complexity" evidence="1">
    <location>
        <begin position="286"/>
        <end position="298"/>
    </location>
</feature>
<gene>
    <name evidence="5" type="ORF">LTR78_001450</name>
</gene>
<dbReference type="Proteomes" id="UP001274830">
    <property type="component" value="Unassembled WGS sequence"/>
</dbReference>
<dbReference type="PANTHER" id="PTHR46310:SF7">
    <property type="entry name" value="AMIDASE 1"/>
    <property type="match status" value="1"/>
</dbReference>
<accession>A0AAE0WVE4</accession>
<dbReference type="Gene3D" id="3.90.1300.10">
    <property type="entry name" value="Amidase signature (AS) domain"/>
    <property type="match status" value="1"/>
</dbReference>
<organism evidence="5 6">
    <name type="scientific">Recurvomyces mirabilis</name>
    <dbReference type="NCBI Taxonomy" id="574656"/>
    <lineage>
        <taxon>Eukaryota</taxon>
        <taxon>Fungi</taxon>
        <taxon>Dikarya</taxon>
        <taxon>Ascomycota</taxon>
        <taxon>Pezizomycotina</taxon>
        <taxon>Dothideomycetes</taxon>
        <taxon>Dothideomycetidae</taxon>
        <taxon>Mycosphaerellales</taxon>
        <taxon>Teratosphaeriaceae</taxon>
        <taxon>Recurvomyces</taxon>
    </lineage>
</organism>
<dbReference type="InterPro" id="IPR058329">
    <property type="entry name" value="Arp1_N"/>
</dbReference>
<evidence type="ECO:0000313" key="6">
    <source>
        <dbReference type="Proteomes" id="UP001274830"/>
    </source>
</evidence>
<feature type="chain" id="PRO_5042218835" description="Amidase" evidence="2">
    <location>
        <begin position="22"/>
        <end position="639"/>
    </location>
</feature>
<evidence type="ECO:0008006" key="7">
    <source>
        <dbReference type="Google" id="ProtNLM"/>
    </source>
</evidence>
<evidence type="ECO:0000256" key="2">
    <source>
        <dbReference type="SAM" id="SignalP"/>
    </source>
</evidence>
<protein>
    <recommendedName>
        <fullName evidence="7">Amidase</fullName>
    </recommendedName>
</protein>
<proteinExistence type="predicted"/>
<keyword evidence="2" id="KW-0732">Signal</keyword>
<evidence type="ECO:0000313" key="5">
    <source>
        <dbReference type="EMBL" id="KAK3678997.1"/>
    </source>
</evidence>
<dbReference type="EMBL" id="JAUTXT010000003">
    <property type="protein sequence ID" value="KAK3678997.1"/>
    <property type="molecule type" value="Genomic_DNA"/>
</dbReference>
<reference evidence="5" key="1">
    <citation type="submission" date="2023-07" db="EMBL/GenBank/DDBJ databases">
        <title>Black Yeasts Isolated from many extreme environments.</title>
        <authorList>
            <person name="Coleine C."/>
            <person name="Stajich J.E."/>
            <person name="Selbmann L."/>
        </authorList>
    </citation>
    <scope>NUCLEOTIDE SEQUENCE</scope>
    <source>
        <strain evidence="5">CCFEE 5485</strain>
    </source>
</reference>
<dbReference type="PANTHER" id="PTHR46310">
    <property type="entry name" value="AMIDASE 1"/>
    <property type="match status" value="1"/>
</dbReference>
<keyword evidence="6" id="KW-1185">Reference proteome</keyword>